<dbReference type="RefSeq" id="WP_070909502.1">
    <property type="nucleotide sequence ID" value="NZ_MLIC01000001.1"/>
</dbReference>
<keyword evidence="3" id="KW-1185">Reference proteome</keyword>
<comment type="caution">
    <text evidence="2">The sequence shown here is derived from an EMBL/GenBank/DDBJ whole genome shotgun (WGS) entry which is preliminary data.</text>
</comment>
<sequence>MDSTDPLLSSGVPRPEPRASIDMTNRARTLRVKVSEFGLPLEVQIEPDMLGRGASAVAREILNLCELGAARCGAARREELAKTGIPDYILDKLGLATPAQVADLELRQSEEQMERRSL</sequence>
<feature type="region of interest" description="Disordered" evidence="1">
    <location>
        <begin position="1"/>
        <end position="22"/>
    </location>
</feature>
<protein>
    <submittedName>
        <fullName evidence="2">Uncharacterized protein</fullName>
    </submittedName>
</protein>
<evidence type="ECO:0000256" key="1">
    <source>
        <dbReference type="SAM" id="MobiDB-lite"/>
    </source>
</evidence>
<name>A0ABX3C5C9_9MYCO</name>
<evidence type="ECO:0000313" key="2">
    <source>
        <dbReference type="EMBL" id="OHU13697.1"/>
    </source>
</evidence>
<reference evidence="2 3" key="1">
    <citation type="submission" date="2016-10" db="EMBL/GenBank/DDBJ databases">
        <title>Evaluation of Human, Animal and Environmental Mycobacterium chelonae Isolates by Core Genome Phylogenomic Analysis, Targeted Gene Comparison, and Anti-microbial Susceptibility Patterns: A Tale of Mistaken Identities.</title>
        <authorList>
            <person name="Fogelson S.B."/>
            <person name="Camus A.C."/>
            <person name="Lorenz W."/>
            <person name="Vasireddy R."/>
            <person name="Vasireddy S."/>
            <person name="Smith T."/>
            <person name="Brown-Elliott B.A."/>
            <person name="Wallace R.J.Jr."/>
            <person name="Hasan N.A."/>
            <person name="Reischl U."/>
            <person name="Sanchez S."/>
        </authorList>
    </citation>
    <scope>NUCLEOTIDE SEQUENCE [LARGE SCALE GENOMIC DNA]</scope>
    <source>
        <strain evidence="2 3">8528</strain>
    </source>
</reference>
<proteinExistence type="predicted"/>
<accession>A0ABX3C5C9</accession>
<dbReference type="Proteomes" id="UP000179621">
    <property type="component" value="Unassembled WGS sequence"/>
</dbReference>
<evidence type="ECO:0000313" key="3">
    <source>
        <dbReference type="Proteomes" id="UP000179621"/>
    </source>
</evidence>
<gene>
    <name evidence="2" type="ORF">BKG73_03110</name>
</gene>
<organism evidence="2 3">
    <name type="scientific">Mycobacteroides saopaulense</name>
    <dbReference type="NCBI Taxonomy" id="1578165"/>
    <lineage>
        <taxon>Bacteria</taxon>
        <taxon>Bacillati</taxon>
        <taxon>Actinomycetota</taxon>
        <taxon>Actinomycetes</taxon>
        <taxon>Mycobacteriales</taxon>
        <taxon>Mycobacteriaceae</taxon>
        <taxon>Mycobacteroides</taxon>
    </lineage>
</organism>
<dbReference type="EMBL" id="MLIH01000002">
    <property type="protein sequence ID" value="OHU13697.1"/>
    <property type="molecule type" value="Genomic_DNA"/>
</dbReference>